<dbReference type="KEGG" id="csur:N24_1801"/>
<protein>
    <submittedName>
        <fullName evidence="1">Uncharacterized protein</fullName>
    </submittedName>
</protein>
<dbReference type="AlphaFoldDB" id="A0A160PSD6"/>
<evidence type="ECO:0000313" key="1">
    <source>
        <dbReference type="EMBL" id="BAU96063.1"/>
    </source>
</evidence>
<organism evidence="1 2">
    <name type="scientific">Corynebacterium suranareeae</name>
    <dbReference type="NCBI Taxonomy" id="2506452"/>
    <lineage>
        <taxon>Bacteria</taxon>
        <taxon>Bacillati</taxon>
        <taxon>Actinomycetota</taxon>
        <taxon>Actinomycetes</taxon>
        <taxon>Mycobacteriales</taxon>
        <taxon>Corynebacteriaceae</taxon>
        <taxon>Corynebacterium</taxon>
    </lineage>
</organism>
<accession>A0A160PSD6</accession>
<name>A0A160PSD6_9CORY</name>
<evidence type="ECO:0000313" key="2">
    <source>
        <dbReference type="Proteomes" id="UP000218244"/>
    </source>
</evidence>
<dbReference type="Proteomes" id="UP000218244">
    <property type="component" value="Chromosome"/>
</dbReference>
<dbReference type="EMBL" id="AP017369">
    <property type="protein sequence ID" value="BAU96063.1"/>
    <property type="molecule type" value="Genomic_DNA"/>
</dbReference>
<sequence length="386" mass="42926">MYDRTPIPRTATVLEALTITRANLTAFGKDTHQSFNPVFTSALAELDSIIIEVENNNLEANVVKDAQRLAESIGLPHGVLVATLTGDDTCFVYPARWAHLDGRAMWHVISHEADSPHGIEVFVTTNDSFTFITERHRALSYDGQLPWWITLYNHDGVPSLRSTQVSHDDGTYLVLSPVETTYGNLGEFEIDELVPEETVDTAPPKQRSHEGSAYDPTEDVAFQTVQIAQKLQLPDGLYLADNPTYGRVIVAQPPQHNPNNMIAFGLYQQPDKTGDGSSWEELEPYGADSQYQDPDCFTYVNDDRRLNSVRPETCDPQTGLPLGMRVALWTNKPGKPGPRVIVAPHNNNEDGTELIFVREINSECGAYIVIVAAEEITELHEVNDQP</sequence>
<proteinExistence type="predicted"/>
<reference evidence="1 2" key="1">
    <citation type="submission" date="2016-02" db="EMBL/GenBank/DDBJ databases">
        <title>Corynebacterium glutamicum N24 whole genome sequencing project.</title>
        <authorList>
            <person name="Matsutani M."/>
            <person name="Nangtapong N."/>
            <person name="Yakushi T."/>
            <person name="Matsushita K."/>
        </authorList>
    </citation>
    <scope>NUCLEOTIDE SEQUENCE [LARGE SCALE GENOMIC DNA]</scope>
    <source>
        <strain evidence="1 2">N24</strain>
    </source>
</reference>
<dbReference type="RefSeq" id="WP_096456287.1">
    <property type="nucleotide sequence ID" value="NZ_AP017369.1"/>
</dbReference>
<gene>
    <name evidence="1" type="ORF">N24_1801</name>
</gene>
<keyword evidence="2" id="KW-1185">Reference proteome</keyword>